<dbReference type="AlphaFoldDB" id="A0A561D520"/>
<comment type="caution">
    <text evidence="1">The sequence shown here is derived from an EMBL/GenBank/DDBJ whole genome shotgun (WGS) entry which is preliminary data.</text>
</comment>
<dbReference type="EMBL" id="VIVN01000009">
    <property type="protein sequence ID" value="TWD98543.1"/>
    <property type="molecule type" value="Genomic_DNA"/>
</dbReference>
<accession>A0A561D520</accession>
<proteinExistence type="predicted"/>
<protein>
    <submittedName>
        <fullName evidence="1">Uncharacterized protein</fullName>
    </submittedName>
</protein>
<evidence type="ECO:0000313" key="2">
    <source>
        <dbReference type="Proteomes" id="UP000319671"/>
    </source>
</evidence>
<dbReference type="Proteomes" id="UP000319671">
    <property type="component" value="Unassembled WGS sequence"/>
</dbReference>
<sequence length="56" mass="6633">MGIVTEAKFHLYKEKILSLQLPLSDHDILHSTFLFVMEMFIMPSAKFKRENIMQCM</sequence>
<reference evidence="1 2" key="1">
    <citation type="submission" date="2019-06" db="EMBL/GenBank/DDBJ databases">
        <title>Sorghum-associated microbial communities from plants grown in Nebraska, USA.</title>
        <authorList>
            <person name="Schachtman D."/>
        </authorList>
    </citation>
    <scope>NUCLEOTIDE SEQUENCE [LARGE SCALE GENOMIC DNA]</scope>
    <source>
        <strain evidence="1 2">2482</strain>
    </source>
</reference>
<organism evidence="1 2">
    <name type="scientific">Neobacillus bataviensis</name>
    <dbReference type="NCBI Taxonomy" id="220685"/>
    <lineage>
        <taxon>Bacteria</taxon>
        <taxon>Bacillati</taxon>
        <taxon>Bacillota</taxon>
        <taxon>Bacilli</taxon>
        <taxon>Bacillales</taxon>
        <taxon>Bacillaceae</taxon>
        <taxon>Neobacillus</taxon>
    </lineage>
</organism>
<gene>
    <name evidence="1" type="ORF">FB550_10949</name>
</gene>
<keyword evidence="2" id="KW-1185">Reference proteome</keyword>
<name>A0A561D520_9BACI</name>
<evidence type="ECO:0000313" key="1">
    <source>
        <dbReference type="EMBL" id="TWD98543.1"/>
    </source>
</evidence>